<organism evidence="1 2">
    <name type="scientific">Robertmurraya beringensis</name>
    <dbReference type="NCBI Taxonomy" id="641660"/>
    <lineage>
        <taxon>Bacteria</taxon>
        <taxon>Bacillati</taxon>
        <taxon>Bacillota</taxon>
        <taxon>Bacilli</taxon>
        <taxon>Bacillales</taxon>
        <taxon>Bacillaceae</taxon>
        <taxon>Robertmurraya</taxon>
    </lineage>
</organism>
<reference evidence="1 2" key="1">
    <citation type="submission" date="2024-09" db="EMBL/GenBank/DDBJ databases">
        <authorList>
            <person name="Sun Q."/>
            <person name="Mori K."/>
        </authorList>
    </citation>
    <scope>NUCLEOTIDE SEQUENCE [LARGE SCALE GENOMIC DNA]</scope>
    <source>
        <strain evidence="1 2">CGMCC 1.9126</strain>
    </source>
</reference>
<comment type="caution">
    <text evidence="1">The sequence shown here is derived from an EMBL/GenBank/DDBJ whole genome shotgun (WGS) entry which is preliminary data.</text>
</comment>
<keyword evidence="2" id="KW-1185">Reference proteome</keyword>
<dbReference type="EMBL" id="JBHLUU010000031">
    <property type="protein sequence ID" value="MFC0475669.1"/>
    <property type="molecule type" value="Genomic_DNA"/>
</dbReference>
<gene>
    <name evidence="1" type="ORF">ACFFHF_10485</name>
</gene>
<sequence length="78" mass="8641">MSATERLTERGDKAGIFLTQQLHLPPWSSIGERKVINTVEATIQQTKAISLSVEVGSWVEPRENTLVPFLGTGVFFIL</sequence>
<evidence type="ECO:0000313" key="1">
    <source>
        <dbReference type="EMBL" id="MFC0475669.1"/>
    </source>
</evidence>
<dbReference type="Proteomes" id="UP001589738">
    <property type="component" value="Unassembled WGS sequence"/>
</dbReference>
<accession>A0ABV6KQR3</accession>
<evidence type="ECO:0000313" key="2">
    <source>
        <dbReference type="Proteomes" id="UP001589738"/>
    </source>
</evidence>
<name>A0ABV6KQR3_9BACI</name>
<dbReference type="RefSeq" id="WP_340902626.1">
    <property type="nucleotide sequence ID" value="NZ_JBHLUU010000031.1"/>
</dbReference>
<proteinExistence type="predicted"/>
<protein>
    <submittedName>
        <fullName evidence="1">Uncharacterized protein</fullName>
    </submittedName>
</protein>